<dbReference type="SUPFAM" id="SSF46785">
    <property type="entry name" value="Winged helix' DNA-binding domain"/>
    <property type="match status" value="1"/>
</dbReference>
<proteinExistence type="predicted"/>
<dbReference type="Gene3D" id="1.10.10.10">
    <property type="entry name" value="Winged helix-like DNA-binding domain superfamily/Winged helix DNA-binding domain"/>
    <property type="match status" value="1"/>
</dbReference>
<evidence type="ECO:0008006" key="3">
    <source>
        <dbReference type="Google" id="ProtNLM"/>
    </source>
</evidence>
<dbReference type="InterPro" id="IPR036390">
    <property type="entry name" value="WH_DNA-bd_sf"/>
</dbReference>
<keyword evidence="2" id="KW-1185">Reference proteome</keyword>
<organism evidence="1 2">
    <name type="scientific">Murinocardiopsis flavida</name>
    <dbReference type="NCBI Taxonomy" id="645275"/>
    <lineage>
        <taxon>Bacteria</taxon>
        <taxon>Bacillati</taxon>
        <taxon>Actinomycetota</taxon>
        <taxon>Actinomycetes</taxon>
        <taxon>Streptosporangiales</taxon>
        <taxon>Nocardiopsidaceae</taxon>
        <taxon>Murinocardiopsis</taxon>
    </lineage>
</organism>
<dbReference type="AlphaFoldDB" id="A0A2P8D8T0"/>
<protein>
    <recommendedName>
        <fullName evidence="3">ArsR family transcriptional regulator</fullName>
    </recommendedName>
</protein>
<dbReference type="Proteomes" id="UP000240542">
    <property type="component" value="Unassembled WGS sequence"/>
</dbReference>
<dbReference type="InterPro" id="IPR036388">
    <property type="entry name" value="WH-like_DNA-bd_sf"/>
</dbReference>
<reference evidence="1 2" key="1">
    <citation type="submission" date="2018-03" db="EMBL/GenBank/DDBJ databases">
        <title>Genomic Encyclopedia of Archaeal and Bacterial Type Strains, Phase II (KMG-II): from individual species to whole genera.</title>
        <authorList>
            <person name="Goeker M."/>
        </authorList>
    </citation>
    <scope>NUCLEOTIDE SEQUENCE [LARGE SCALE GENOMIC DNA]</scope>
    <source>
        <strain evidence="1 2">DSM 45312</strain>
    </source>
</reference>
<comment type="caution">
    <text evidence="1">The sequence shown here is derived from an EMBL/GenBank/DDBJ whole genome shotgun (WGS) entry which is preliminary data.</text>
</comment>
<dbReference type="EMBL" id="PYGA01000016">
    <property type="protein sequence ID" value="PSK93609.1"/>
    <property type="molecule type" value="Genomic_DNA"/>
</dbReference>
<evidence type="ECO:0000313" key="2">
    <source>
        <dbReference type="Proteomes" id="UP000240542"/>
    </source>
</evidence>
<dbReference type="OrthoDB" id="4471357at2"/>
<name>A0A2P8D8T0_9ACTN</name>
<evidence type="ECO:0000313" key="1">
    <source>
        <dbReference type="EMBL" id="PSK93609.1"/>
    </source>
</evidence>
<accession>A0A2P8D8T0</accession>
<dbReference type="RefSeq" id="WP_106584889.1">
    <property type="nucleotide sequence ID" value="NZ_PYGA01000016.1"/>
</dbReference>
<sequence length="61" mass="6741">MTTHWRILRESGVVCQRVDGRRHYMSLRRADLDAFCPGLLDAVLTAIGPTAAPPDPPGERP</sequence>
<gene>
    <name evidence="1" type="ORF">CLV63_11616</name>
</gene>